<sequence>MRFAPRGESTEWELRSPGGQDAKAESTNKTIIQNLKKKLDTAKGKWREMLLEVLWAYRTTPKSSIGETPFSLVYGAEALIPVEVGKPSTRFWHTNEESNNKAMATALELRDGRRESLLVRMAAQKQKIERYYNRRANLRYFRIRDLVLRKVTLNTRNPNEGKLGQNWEGPYRILGIVGKGSYKLNTMEGEQLPRN</sequence>
<proteinExistence type="predicted"/>
<gene>
    <name evidence="2" type="primary">LOC142165951</name>
</gene>
<evidence type="ECO:0000313" key="2">
    <source>
        <dbReference type="RefSeq" id="XP_075080443.1"/>
    </source>
</evidence>
<evidence type="ECO:0000313" key="1">
    <source>
        <dbReference type="Proteomes" id="UP000790787"/>
    </source>
</evidence>
<dbReference type="Proteomes" id="UP000790787">
    <property type="component" value="Chromosome 11"/>
</dbReference>
<reference evidence="2" key="2">
    <citation type="submission" date="2025-08" db="UniProtKB">
        <authorList>
            <consortium name="RefSeq"/>
        </authorList>
    </citation>
    <scope>IDENTIFICATION</scope>
    <source>
        <tissue evidence="2">Leaf</tissue>
    </source>
</reference>
<reference evidence="1" key="1">
    <citation type="journal article" date="2014" name="Nat. Commun.">
        <title>The tobacco genome sequence and its comparison with those of tomato and potato.</title>
        <authorList>
            <person name="Sierro N."/>
            <person name="Battey J.N."/>
            <person name="Ouadi S."/>
            <person name="Bakaher N."/>
            <person name="Bovet L."/>
            <person name="Willig A."/>
            <person name="Goepfert S."/>
            <person name="Peitsch M.C."/>
            <person name="Ivanov N.V."/>
        </authorList>
    </citation>
    <scope>NUCLEOTIDE SEQUENCE [LARGE SCALE GENOMIC DNA]</scope>
</reference>
<name>A0AC58S628_TOBAC</name>
<accession>A0AC58S628</accession>
<protein>
    <submittedName>
        <fullName evidence="2">Uncharacterized protein LOC142165951</fullName>
    </submittedName>
</protein>
<dbReference type="RefSeq" id="XP_075080443.1">
    <property type="nucleotide sequence ID" value="XM_075224342.1"/>
</dbReference>
<organism evidence="1 2">
    <name type="scientific">Nicotiana tabacum</name>
    <name type="common">Common tobacco</name>
    <dbReference type="NCBI Taxonomy" id="4097"/>
    <lineage>
        <taxon>Eukaryota</taxon>
        <taxon>Viridiplantae</taxon>
        <taxon>Streptophyta</taxon>
        <taxon>Embryophyta</taxon>
        <taxon>Tracheophyta</taxon>
        <taxon>Spermatophyta</taxon>
        <taxon>Magnoliopsida</taxon>
        <taxon>eudicotyledons</taxon>
        <taxon>Gunneridae</taxon>
        <taxon>Pentapetalae</taxon>
        <taxon>asterids</taxon>
        <taxon>lamiids</taxon>
        <taxon>Solanales</taxon>
        <taxon>Solanaceae</taxon>
        <taxon>Nicotianoideae</taxon>
        <taxon>Nicotianeae</taxon>
        <taxon>Nicotiana</taxon>
    </lineage>
</organism>
<keyword evidence="1" id="KW-1185">Reference proteome</keyword>